<keyword evidence="2 5" id="KW-0812">Transmembrane</keyword>
<feature type="transmembrane region" description="Helical" evidence="5">
    <location>
        <begin position="121"/>
        <end position="141"/>
    </location>
</feature>
<evidence type="ECO:0008006" key="10">
    <source>
        <dbReference type="Google" id="ProtNLM"/>
    </source>
</evidence>
<dbReference type="KEGG" id="clup:CLUP02_02780"/>
<dbReference type="InterPro" id="IPR022535">
    <property type="entry name" value="Golgi_pH-regulator_cons_dom"/>
</dbReference>
<feature type="transmembrane region" description="Helical" evidence="5">
    <location>
        <begin position="448"/>
        <end position="469"/>
    </location>
</feature>
<evidence type="ECO:0000256" key="1">
    <source>
        <dbReference type="ARBA" id="ARBA00004141"/>
    </source>
</evidence>
<feature type="transmembrane region" description="Helical" evidence="5">
    <location>
        <begin position="242"/>
        <end position="266"/>
    </location>
</feature>
<dbReference type="InterPro" id="IPR025969">
    <property type="entry name" value="ABA_GPCR_dom"/>
</dbReference>
<feature type="transmembrane region" description="Helical" evidence="5">
    <location>
        <begin position="55"/>
        <end position="75"/>
    </location>
</feature>
<proteinExistence type="predicted"/>
<dbReference type="RefSeq" id="XP_049138952.1">
    <property type="nucleotide sequence ID" value="XM_049281809.1"/>
</dbReference>
<evidence type="ECO:0000256" key="4">
    <source>
        <dbReference type="ARBA" id="ARBA00023136"/>
    </source>
</evidence>
<feature type="transmembrane region" description="Helical" evidence="5">
    <location>
        <begin position="536"/>
        <end position="555"/>
    </location>
</feature>
<keyword evidence="3 5" id="KW-1133">Transmembrane helix</keyword>
<evidence type="ECO:0000256" key="5">
    <source>
        <dbReference type="SAM" id="Phobius"/>
    </source>
</evidence>
<dbReference type="InterPro" id="IPR015672">
    <property type="entry name" value="GPHR/GTG"/>
</dbReference>
<dbReference type="AlphaFoldDB" id="A0A9Q8SHN8"/>
<accession>A0A9Q8SHN8</accession>
<gene>
    <name evidence="8" type="ORF">CLUP02_02780</name>
</gene>
<dbReference type="Proteomes" id="UP000830671">
    <property type="component" value="Chromosome 2"/>
</dbReference>
<feature type="transmembrane region" description="Helical" evidence="5">
    <location>
        <begin position="161"/>
        <end position="186"/>
    </location>
</feature>
<keyword evidence="4 5" id="KW-0472">Membrane</keyword>
<dbReference type="EMBL" id="CP019474">
    <property type="protein sequence ID" value="UQC77313.1"/>
    <property type="molecule type" value="Genomic_DNA"/>
</dbReference>
<dbReference type="GO" id="GO:0016020">
    <property type="term" value="C:membrane"/>
    <property type="evidence" value="ECO:0007669"/>
    <property type="project" value="UniProtKB-SubCell"/>
</dbReference>
<evidence type="ECO:0000259" key="6">
    <source>
        <dbReference type="Pfam" id="PF12430"/>
    </source>
</evidence>
<evidence type="ECO:0000256" key="3">
    <source>
        <dbReference type="ARBA" id="ARBA00022989"/>
    </source>
</evidence>
<feature type="transmembrane region" description="Helical" evidence="5">
    <location>
        <begin position="198"/>
        <end position="222"/>
    </location>
</feature>
<comment type="subcellular location">
    <subcellularLocation>
        <location evidence="1">Membrane</location>
        <topology evidence="1">Multi-pass membrane protein</topology>
    </subcellularLocation>
</comment>
<dbReference type="Pfam" id="PF12430">
    <property type="entry name" value="ABA_GPCR"/>
    <property type="match status" value="1"/>
</dbReference>
<reference evidence="8" key="1">
    <citation type="journal article" date="2021" name="Mol. Plant Microbe Interact.">
        <title>Complete Genome Sequence of the Plant-Pathogenic Fungus Colletotrichum lupini.</title>
        <authorList>
            <person name="Baroncelli R."/>
            <person name="Pensec F."/>
            <person name="Da Lio D."/>
            <person name="Boufleur T."/>
            <person name="Vicente I."/>
            <person name="Sarrocco S."/>
            <person name="Picot A."/>
            <person name="Baraldi E."/>
            <person name="Sukno S."/>
            <person name="Thon M."/>
            <person name="Le Floch G."/>
        </authorList>
    </citation>
    <scope>NUCLEOTIDE SEQUENCE</scope>
    <source>
        <strain evidence="8">IMI 504893</strain>
    </source>
</reference>
<feature type="domain" description="Abscisic acid G-protein coupled receptor-like" evidence="6">
    <location>
        <begin position="380"/>
        <end position="558"/>
    </location>
</feature>
<organism evidence="8 9">
    <name type="scientific">Colletotrichum lupini</name>
    <dbReference type="NCBI Taxonomy" id="145971"/>
    <lineage>
        <taxon>Eukaryota</taxon>
        <taxon>Fungi</taxon>
        <taxon>Dikarya</taxon>
        <taxon>Ascomycota</taxon>
        <taxon>Pezizomycotina</taxon>
        <taxon>Sordariomycetes</taxon>
        <taxon>Hypocreomycetidae</taxon>
        <taxon>Glomerellales</taxon>
        <taxon>Glomerellaceae</taxon>
        <taxon>Colletotrichum</taxon>
        <taxon>Colletotrichum acutatum species complex</taxon>
    </lineage>
</organism>
<feature type="domain" description="Golgi pH regulator conserved" evidence="7">
    <location>
        <begin position="234"/>
        <end position="303"/>
    </location>
</feature>
<keyword evidence="9" id="KW-1185">Reference proteome</keyword>
<sequence length="577" mass="62426">MNLALLGYGYISHIRRPTTDDTTTITTNKMPWFWSTASCDESACAAVDPNAPSTVGLLFSLLPFLLTFAAVAVFASQTIFPKLARVHDAHDGEDHYLPSHAPPSLRQAHAEHGQKSARRRVAAAVFSVTIALATVLGELILSEISDLVSRRAREVGLRVTVPTLLVLLVGVIPFLEIQSVVSGAGWKFQRNNKGRIPRFAWAVQMLVFGGWVFAFWSLGGLVGLDKTATAGGGVLRACLERIGVIGISLMAMLSGFAAVSSPWHTLGAVSERRKRPVTEADVSRKEAGLDATNEMLLTKRHRLQALERKAAEAQSGGSSSSGAGGGGFMGKMLGAVRGMGGGDEAEMRALRLEITGLETMEANLHSSLGVMRSRRAADARAATTIGKVLAVPHYVFSLYCLYRILATTLATLRRAYYPSSSFSSSDPINRFLGLLARHWDPSLDQIAWARQISFLLSGVMLAASANSVLQTFHLFSKWMPGLLYQAQANLALMIGQITAVYVISAALLLRSNLPREMGSAVGDALAGALEPRFVDWWFEGWFLASCGVTGLGVWISRRIGREEWDEFGAEEMGAKRM</sequence>
<dbReference type="Pfam" id="PF12537">
    <property type="entry name" value="GPHR_N"/>
    <property type="match status" value="1"/>
</dbReference>
<name>A0A9Q8SHN8_9PEZI</name>
<feature type="transmembrane region" description="Helical" evidence="5">
    <location>
        <begin position="490"/>
        <end position="509"/>
    </location>
</feature>
<dbReference type="PANTHER" id="PTHR15948">
    <property type="entry name" value="G-PROTEIN COUPLED RECEPTOR 89-RELATED"/>
    <property type="match status" value="1"/>
</dbReference>
<evidence type="ECO:0000259" key="7">
    <source>
        <dbReference type="Pfam" id="PF12537"/>
    </source>
</evidence>
<dbReference type="PANTHER" id="PTHR15948:SF0">
    <property type="entry name" value="GOLGI PH REGULATOR A-RELATED"/>
    <property type="match status" value="1"/>
</dbReference>
<evidence type="ECO:0000256" key="2">
    <source>
        <dbReference type="ARBA" id="ARBA00022692"/>
    </source>
</evidence>
<evidence type="ECO:0000313" key="9">
    <source>
        <dbReference type="Proteomes" id="UP000830671"/>
    </source>
</evidence>
<dbReference type="GeneID" id="73336819"/>
<evidence type="ECO:0000313" key="8">
    <source>
        <dbReference type="EMBL" id="UQC77313.1"/>
    </source>
</evidence>
<protein>
    <recommendedName>
        <fullName evidence="10">Golgi pH regulator</fullName>
    </recommendedName>
</protein>
<feature type="transmembrane region" description="Helical" evidence="5">
    <location>
        <begin position="381"/>
        <end position="405"/>
    </location>
</feature>